<name>A0AA88QD90_9TELE</name>
<dbReference type="EMBL" id="JAUYZG010000002">
    <property type="protein sequence ID" value="KAK2913743.1"/>
    <property type="molecule type" value="Genomic_DNA"/>
</dbReference>
<keyword evidence="2" id="KW-1185">Reference proteome</keyword>
<comment type="caution">
    <text evidence="1">The sequence shown here is derived from an EMBL/GenBank/DDBJ whole genome shotgun (WGS) entry which is preliminary data.</text>
</comment>
<dbReference type="Proteomes" id="UP001187343">
    <property type="component" value="Unassembled WGS sequence"/>
</dbReference>
<reference evidence="1" key="1">
    <citation type="submission" date="2023-08" db="EMBL/GenBank/DDBJ databases">
        <title>Chromosome-level Genome Assembly of mud carp (Cirrhinus molitorella).</title>
        <authorList>
            <person name="Liu H."/>
        </authorList>
    </citation>
    <scope>NUCLEOTIDE SEQUENCE</scope>
    <source>
        <strain evidence="1">Prfri</strain>
        <tissue evidence="1">Muscle</tissue>
    </source>
</reference>
<proteinExistence type="predicted"/>
<gene>
    <name evidence="1" type="ORF">Q8A67_002142</name>
</gene>
<evidence type="ECO:0000313" key="2">
    <source>
        <dbReference type="Proteomes" id="UP001187343"/>
    </source>
</evidence>
<evidence type="ECO:0000313" key="1">
    <source>
        <dbReference type="EMBL" id="KAK2913743.1"/>
    </source>
</evidence>
<sequence length="137" mass="15601">MLQQPKMTPGQISFWGFPGENCQSEKYHTSSQQQLFLRERQAETTEHDRLISWNLHHDSSELSFQAKTFDNRETLCKLPPVQMLFPPYLSQACHALHGVSSRNPRRQQEESLGLLSAAVFSEGAAPSAEHHPVIMQD</sequence>
<accession>A0AA88QD90</accession>
<protein>
    <submittedName>
        <fullName evidence="1">Uncharacterized protein</fullName>
    </submittedName>
</protein>
<organism evidence="1 2">
    <name type="scientific">Cirrhinus molitorella</name>
    <name type="common">mud carp</name>
    <dbReference type="NCBI Taxonomy" id="172907"/>
    <lineage>
        <taxon>Eukaryota</taxon>
        <taxon>Metazoa</taxon>
        <taxon>Chordata</taxon>
        <taxon>Craniata</taxon>
        <taxon>Vertebrata</taxon>
        <taxon>Euteleostomi</taxon>
        <taxon>Actinopterygii</taxon>
        <taxon>Neopterygii</taxon>
        <taxon>Teleostei</taxon>
        <taxon>Ostariophysi</taxon>
        <taxon>Cypriniformes</taxon>
        <taxon>Cyprinidae</taxon>
        <taxon>Labeoninae</taxon>
        <taxon>Labeonini</taxon>
        <taxon>Cirrhinus</taxon>
    </lineage>
</organism>
<dbReference type="AlphaFoldDB" id="A0AA88QD90"/>